<keyword evidence="1" id="KW-0614">Plasmid</keyword>
<proteinExistence type="predicted"/>
<evidence type="ECO:0000313" key="1">
    <source>
        <dbReference type="EMBL" id="ADG70109.1"/>
    </source>
</evidence>
<dbReference type="RefSeq" id="WP_013112540.1">
    <property type="nucleotide sequence ID" value="NC_014149.1"/>
</dbReference>
<accession>D5SZI9</accession>
<gene>
    <name evidence="1" type="ordered locus">Plim_4302</name>
</gene>
<dbReference type="AlphaFoldDB" id="D5SZI9"/>
<dbReference type="Proteomes" id="UP000002220">
    <property type="component" value="Plasmid pPLIM01"/>
</dbReference>
<sequence>MAERSGQKFLRVPTTAQLSRRLQLIADQRKQSGRTPSIRSLALELIERGLQEIEDRH</sequence>
<dbReference type="EMBL" id="CP001745">
    <property type="protein sequence ID" value="ADG70109.1"/>
    <property type="molecule type" value="Genomic_DNA"/>
</dbReference>
<reference evidence="1 2" key="1">
    <citation type="journal article" date="2010" name="Stand. Genomic Sci.">
        <title>Complete genome sequence of Planctomyces limnophilus type strain (Mu 290).</title>
        <authorList>
            <person name="Labutti K."/>
            <person name="Sikorski J."/>
            <person name="Schneider S."/>
            <person name="Nolan M."/>
            <person name="Lucas S."/>
            <person name="Glavina Del Rio T."/>
            <person name="Tice H."/>
            <person name="Cheng J.F."/>
            <person name="Goodwin L."/>
            <person name="Pitluck S."/>
            <person name="Liolios K."/>
            <person name="Ivanova N."/>
            <person name="Mavromatis K."/>
            <person name="Mikhailova N."/>
            <person name="Pati A."/>
            <person name="Chen A."/>
            <person name="Palaniappan K."/>
            <person name="Land M."/>
            <person name="Hauser L."/>
            <person name="Chang Y.J."/>
            <person name="Jeffries C.D."/>
            <person name="Tindall B.J."/>
            <person name="Rohde M."/>
            <person name="Goker M."/>
            <person name="Woyke T."/>
            <person name="Bristow J."/>
            <person name="Eisen J.A."/>
            <person name="Markowitz V."/>
            <person name="Hugenholtz P."/>
            <person name="Kyrpides N.C."/>
            <person name="Klenk H.P."/>
            <person name="Lapidus A."/>
        </authorList>
    </citation>
    <scope>NUCLEOTIDE SEQUENCE [LARGE SCALE GENOMIC DNA]</scope>
    <source>
        <strain evidence="2">ATCC 43296 / DSM 3776 / IFAM 1008 / 290</strain>
        <plasmid evidence="1 2">pPLIM01</plasmid>
    </source>
</reference>
<geneLocation type="plasmid" evidence="1 2">
    <name>pPLIM01</name>
</geneLocation>
<keyword evidence="2" id="KW-1185">Reference proteome</keyword>
<evidence type="ECO:0000313" key="2">
    <source>
        <dbReference type="Proteomes" id="UP000002220"/>
    </source>
</evidence>
<dbReference type="KEGG" id="plm:Plim_4302"/>
<name>D5SZI9_PLAL2</name>
<protein>
    <submittedName>
        <fullName evidence="1">Uncharacterized protein</fullName>
    </submittedName>
</protein>
<dbReference type="HOGENOM" id="CLU_2992764_0_0_0"/>
<organism evidence="1 2">
    <name type="scientific">Planctopirus limnophila (strain ATCC 43296 / DSM 3776 / IFAM 1008 / Mu 290)</name>
    <name type="common">Planctomyces limnophilus</name>
    <dbReference type="NCBI Taxonomy" id="521674"/>
    <lineage>
        <taxon>Bacteria</taxon>
        <taxon>Pseudomonadati</taxon>
        <taxon>Planctomycetota</taxon>
        <taxon>Planctomycetia</taxon>
        <taxon>Planctomycetales</taxon>
        <taxon>Planctomycetaceae</taxon>
        <taxon>Planctopirus</taxon>
    </lineage>
</organism>